<name>A0AAV2EI65_9ROSI</name>
<evidence type="ECO:0000256" key="4">
    <source>
        <dbReference type="SAM" id="SignalP"/>
    </source>
</evidence>
<keyword evidence="6" id="KW-1185">Reference proteome</keyword>
<dbReference type="EMBL" id="OZ034817">
    <property type="protein sequence ID" value="CAL1385283.1"/>
    <property type="molecule type" value="Genomic_DNA"/>
</dbReference>
<evidence type="ECO:0008006" key="7">
    <source>
        <dbReference type="Google" id="ProtNLM"/>
    </source>
</evidence>
<evidence type="ECO:0000313" key="6">
    <source>
        <dbReference type="Proteomes" id="UP001497516"/>
    </source>
</evidence>
<evidence type="ECO:0000256" key="3">
    <source>
        <dbReference type="PROSITE-ProRule" id="PRU00708"/>
    </source>
</evidence>
<dbReference type="Pfam" id="PF13041">
    <property type="entry name" value="PPR_2"/>
    <property type="match status" value="2"/>
</dbReference>
<keyword evidence="4" id="KW-0732">Signal</keyword>
<dbReference type="NCBIfam" id="TIGR00756">
    <property type="entry name" value="PPR"/>
    <property type="match status" value="4"/>
</dbReference>
<reference evidence="5 6" key="1">
    <citation type="submission" date="2024-04" db="EMBL/GenBank/DDBJ databases">
        <authorList>
            <person name="Fracassetti M."/>
        </authorList>
    </citation>
    <scope>NUCLEOTIDE SEQUENCE [LARGE SCALE GENOMIC DNA]</scope>
</reference>
<comment type="similarity">
    <text evidence="1">Belongs to the PPR family. P subfamily.</text>
</comment>
<proteinExistence type="inferred from homology"/>
<dbReference type="InterPro" id="IPR011990">
    <property type="entry name" value="TPR-like_helical_dom_sf"/>
</dbReference>
<gene>
    <name evidence="5" type="ORF">LTRI10_LOCUS26434</name>
</gene>
<dbReference type="Gene3D" id="1.25.40.10">
    <property type="entry name" value="Tetratricopeptide repeat domain"/>
    <property type="match status" value="2"/>
</dbReference>
<feature type="chain" id="PRO_5043348584" description="Pentatricopeptide repeat-containing protein" evidence="4">
    <location>
        <begin position="24"/>
        <end position="391"/>
    </location>
</feature>
<dbReference type="PANTHER" id="PTHR47941">
    <property type="entry name" value="PENTATRICOPEPTIDE REPEAT-CONTAINING PROTEIN 3, MITOCHONDRIAL"/>
    <property type="match status" value="1"/>
</dbReference>
<feature type="repeat" description="PPR" evidence="3">
    <location>
        <begin position="238"/>
        <end position="272"/>
    </location>
</feature>
<evidence type="ECO:0000256" key="2">
    <source>
        <dbReference type="ARBA" id="ARBA00022737"/>
    </source>
</evidence>
<feature type="repeat" description="PPR" evidence="3">
    <location>
        <begin position="203"/>
        <end position="237"/>
    </location>
</feature>
<evidence type="ECO:0000313" key="5">
    <source>
        <dbReference type="EMBL" id="CAL1385283.1"/>
    </source>
</evidence>
<feature type="signal peptide" evidence="4">
    <location>
        <begin position="1"/>
        <end position="23"/>
    </location>
</feature>
<organism evidence="5 6">
    <name type="scientific">Linum trigynum</name>
    <dbReference type="NCBI Taxonomy" id="586398"/>
    <lineage>
        <taxon>Eukaryota</taxon>
        <taxon>Viridiplantae</taxon>
        <taxon>Streptophyta</taxon>
        <taxon>Embryophyta</taxon>
        <taxon>Tracheophyta</taxon>
        <taxon>Spermatophyta</taxon>
        <taxon>Magnoliopsida</taxon>
        <taxon>eudicotyledons</taxon>
        <taxon>Gunneridae</taxon>
        <taxon>Pentapetalae</taxon>
        <taxon>rosids</taxon>
        <taxon>fabids</taxon>
        <taxon>Malpighiales</taxon>
        <taxon>Linaceae</taxon>
        <taxon>Linum</taxon>
    </lineage>
</organism>
<keyword evidence="2" id="KW-0677">Repeat</keyword>
<dbReference type="Pfam" id="PF01535">
    <property type="entry name" value="PPR"/>
    <property type="match status" value="1"/>
</dbReference>
<accession>A0AAV2EI65</accession>
<dbReference type="Proteomes" id="UP001497516">
    <property type="component" value="Chromosome 4"/>
</dbReference>
<dbReference type="AlphaFoldDB" id="A0AAV2EI65"/>
<dbReference type="PROSITE" id="PS51375">
    <property type="entry name" value="PPR"/>
    <property type="match status" value="3"/>
</dbReference>
<protein>
    <recommendedName>
        <fullName evidence="7">Pentatricopeptide repeat-containing protein</fullName>
    </recommendedName>
</protein>
<sequence length="391" mass="44146">MIQLTARCWCLTLLHHPTPAAMALLFLARGESSMVAIQISFIQFLDQAVGNIRRKFDDIIADMSCCKAITDSYLRHGNVLGNGSLEDVMNSIGRHCQLRSEDWFSNNSEDNNNGGNSQAVFSVLDDMLRERLEQLKSMRESMSVSVMNIDVVAPIKENINLDGIATVDLREHSSAIRNLCLGGKLGAALSLRRKMMQKGFVADVFTHNHIVNGLCRRGELDMAGRLISEMLEKGPLPNSATYNILVKWYCLMINPQRACDLLSHMSRTGVRVNTVTINILVDAFCKEGIFEEAYKILEENLTAKPNLETFTIFMDGYLKSKHFGQAIVVWEVMLENNLHMDVVAYTVLLHGLCWLARWNLYIAILVKCLKEVQLALDRISGMHIYYFMKCS</sequence>
<dbReference type="Pfam" id="PF12854">
    <property type="entry name" value="PPR_1"/>
    <property type="match status" value="1"/>
</dbReference>
<evidence type="ECO:0000256" key="1">
    <source>
        <dbReference type="ARBA" id="ARBA00007626"/>
    </source>
</evidence>
<dbReference type="InterPro" id="IPR002885">
    <property type="entry name" value="PPR_rpt"/>
</dbReference>
<feature type="repeat" description="PPR" evidence="3">
    <location>
        <begin position="273"/>
        <end position="307"/>
    </location>
</feature>